<dbReference type="PANTHER" id="PTHR43794">
    <property type="entry name" value="AMINOHYDROLASE SSNA-RELATED"/>
    <property type="match status" value="1"/>
</dbReference>
<organism evidence="3">
    <name type="scientific">Ignisphaera aggregans</name>
    <dbReference type="NCBI Taxonomy" id="334771"/>
    <lineage>
        <taxon>Archaea</taxon>
        <taxon>Thermoproteota</taxon>
        <taxon>Thermoprotei</taxon>
        <taxon>Desulfurococcales</taxon>
        <taxon>Desulfurococcaceae</taxon>
        <taxon>Ignisphaera</taxon>
    </lineage>
</organism>
<sequence length="377" mass="43063">MNLTLHRCRYIISSYRPLKILEDSNIVIDNGRVVCLGQCYGYRGYDKVDCKEKVVAPAFGNAHIHLYTISKAINEQNPYRALLIAILNMAANGIAAFQSMDENYKTVVEAAKSIGLRVRAGPIVKNKKCDEYISIEKLGYRLYTPIISIENLLEVDEEVLESCLELVLNRNIDIQISVSRTIEETLNFKRIKKLFPVEYLAKKNLLSNKIILTHINWVSSWELESIEYYRPRVVVCPYSDALSNINGLPPLKNLLDKEIVVGVGTDNFEYRYSANILKDITAIIALYRYSNIYIDVEHVMNIATQGSYNVMNINAGNIEVGKEADIIVFDIRKFKYGSFIKQSLPFLILYEGYIDTTIVNGNIVWSIDELDKYIKIL</sequence>
<dbReference type="EMBL" id="DTET01000125">
    <property type="protein sequence ID" value="HGV66697.1"/>
    <property type="molecule type" value="Genomic_DNA"/>
</dbReference>
<dbReference type="InterPro" id="IPR011059">
    <property type="entry name" value="Metal-dep_hydrolase_composite"/>
</dbReference>
<keyword evidence="1" id="KW-0378">Hydrolase</keyword>
<dbReference type="InterPro" id="IPR032466">
    <property type="entry name" value="Metal_Hydrolase"/>
</dbReference>
<protein>
    <recommendedName>
        <fullName evidence="2">Amidohydrolase-related domain-containing protein</fullName>
    </recommendedName>
</protein>
<dbReference type="InterPro" id="IPR006680">
    <property type="entry name" value="Amidohydro-rel"/>
</dbReference>
<dbReference type="Gene3D" id="2.30.40.10">
    <property type="entry name" value="Urease, subunit C, domain 1"/>
    <property type="match status" value="1"/>
</dbReference>
<evidence type="ECO:0000259" key="2">
    <source>
        <dbReference type="Pfam" id="PF01979"/>
    </source>
</evidence>
<dbReference type="AlphaFoldDB" id="A0A7J3QE14"/>
<dbReference type="Gene3D" id="3.20.20.140">
    <property type="entry name" value="Metal-dependent hydrolases"/>
    <property type="match status" value="1"/>
</dbReference>
<evidence type="ECO:0000256" key="1">
    <source>
        <dbReference type="ARBA" id="ARBA00022801"/>
    </source>
</evidence>
<dbReference type="SUPFAM" id="SSF51556">
    <property type="entry name" value="Metallo-dependent hydrolases"/>
    <property type="match status" value="1"/>
</dbReference>
<dbReference type="PANTHER" id="PTHR43794:SF11">
    <property type="entry name" value="AMIDOHYDROLASE-RELATED DOMAIN-CONTAINING PROTEIN"/>
    <property type="match status" value="1"/>
</dbReference>
<name>A0A7J3QE14_9CREN</name>
<accession>A0A7J3QE14</accession>
<proteinExistence type="predicted"/>
<dbReference type="SUPFAM" id="SSF51338">
    <property type="entry name" value="Composite domain of metallo-dependent hydrolases"/>
    <property type="match status" value="1"/>
</dbReference>
<reference evidence="3" key="1">
    <citation type="journal article" date="2020" name="mSystems">
        <title>Genome- and Community-Level Interaction Insights into Carbon Utilization and Element Cycling Functions of Hydrothermarchaeota in Hydrothermal Sediment.</title>
        <authorList>
            <person name="Zhou Z."/>
            <person name="Liu Y."/>
            <person name="Xu W."/>
            <person name="Pan J."/>
            <person name="Luo Z.H."/>
            <person name="Li M."/>
        </authorList>
    </citation>
    <scope>NUCLEOTIDE SEQUENCE [LARGE SCALE GENOMIC DNA]</scope>
    <source>
        <strain evidence="3">SpSt-721</strain>
    </source>
</reference>
<dbReference type="Pfam" id="PF01979">
    <property type="entry name" value="Amidohydro_1"/>
    <property type="match status" value="1"/>
</dbReference>
<dbReference type="GO" id="GO:0016810">
    <property type="term" value="F:hydrolase activity, acting on carbon-nitrogen (but not peptide) bonds"/>
    <property type="evidence" value="ECO:0007669"/>
    <property type="project" value="InterPro"/>
</dbReference>
<gene>
    <name evidence="3" type="ORF">ENV02_02625</name>
</gene>
<feature type="domain" description="Amidohydrolase-related" evidence="2">
    <location>
        <begin position="54"/>
        <end position="364"/>
    </location>
</feature>
<dbReference type="InterPro" id="IPR050287">
    <property type="entry name" value="MTA/SAH_deaminase"/>
</dbReference>
<comment type="caution">
    <text evidence="3">The sequence shown here is derived from an EMBL/GenBank/DDBJ whole genome shotgun (WGS) entry which is preliminary data.</text>
</comment>
<evidence type="ECO:0000313" key="3">
    <source>
        <dbReference type="EMBL" id="HGV66697.1"/>
    </source>
</evidence>